<evidence type="ECO:0000256" key="9">
    <source>
        <dbReference type="ARBA" id="ARBA00031423"/>
    </source>
</evidence>
<evidence type="ECO:0000256" key="10">
    <source>
        <dbReference type="ARBA" id="ARBA00031501"/>
    </source>
</evidence>
<evidence type="ECO:0000256" key="5">
    <source>
        <dbReference type="ARBA" id="ARBA00022490"/>
    </source>
</evidence>
<dbReference type="SMART" id="SM01065">
    <property type="entry name" value="CBM_2"/>
    <property type="match status" value="3"/>
</dbReference>
<evidence type="ECO:0000256" key="3">
    <source>
        <dbReference type="ARBA" id="ARBA00005684"/>
    </source>
</evidence>
<dbReference type="InterPro" id="IPR017853">
    <property type="entry name" value="GH"/>
</dbReference>
<dbReference type="Proteomes" id="UP000179807">
    <property type="component" value="Unassembled WGS sequence"/>
</dbReference>
<keyword evidence="8" id="KW-0119">Carbohydrate metabolism</keyword>
<dbReference type="VEuPathDB" id="TrichDB:TRFO_12595"/>
<proteinExistence type="inferred from homology"/>
<evidence type="ECO:0000256" key="2">
    <source>
        <dbReference type="ARBA" id="ARBA00004496"/>
    </source>
</evidence>
<dbReference type="GO" id="GO:0005975">
    <property type="term" value="P:carbohydrate metabolic process"/>
    <property type="evidence" value="ECO:0007669"/>
    <property type="project" value="InterPro"/>
</dbReference>
<dbReference type="GO" id="GO:0005737">
    <property type="term" value="C:cytoplasm"/>
    <property type="evidence" value="ECO:0007669"/>
    <property type="project" value="UniProtKB-SubCell"/>
</dbReference>
<dbReference type="Pfam" id="PF02446">
    <property type="entry name" value="Glyco_hydro_77"/>
    <property type="match status" value="1"/>
</dbReference>
<dbReference type="RefSeq" id="XP_068370382.1">
    <property type="nucleotide sequence ID" value="XM_068496723.1"/>
</dbReference>
<dbReference type="EMBL" id="MLAK01000024">
    <property type="protein sequence ID" value="OHT17246.1"/>
    <property type="molecule type" value="Genomic_DNA"/>
</dbReference>
<dbReference type="AlphaFoldDB" id="A0A1J4L5M1"/>
<dbReference type="CDD" id="cd05467">
    <property type="entry name" value="CBM20"/>
    <property type="match status" value="1"/>
</dbReference>
<dbReference type="SUPFAM" id="SSF49452">
    <property type="entry name" value="Starch-binding domain-like"/>
    <property type="match status" value="3"/>
</dbReference>
<dbReference type="EC" id="2.4.1.25" evidence="4"/>
<dbReference type="Gene3D" id="2.60.40.10">
    <property type="entry name" value="Immunoglobulins"/>
    <property type="match status" value="3"/>
</dbReference>
<protein>
    <recommendedName>
        <fullName evidence="4">4-alpha-glucanotransferase</fullName>
        <ecNumber evidence="4">2.4.1.25</ecNumber>
    </recommendedName>
    <alternativeName>
        <fullName evidence="9">Amylomaltase</fullName>
    </alternativeName>
    <alternativeName>
        <fullName evidence="10">Disproportionating enzyme</fullName>
    </alternativeName>
</protein>
<evidence type="ECO:0000313" key="12">
    <source>
        <dbReference type="EMBL" id="OHT17246.1"/>
    </source>
</evidence>
<keyword evidence="7" id="KW-0808">Transferase</keyword>
<dbReference type="PANTHER" id="PTHR32518">
    <property type="match status" value="1"/>
</dbReference>
<dbReference type="CDD" id="cd05816">
    <property type="entry name" value="CBM20_DPE2_repeat2"/>
    <property type="match status" value="1"/>
</dbReference>
<feature type="domain" description="CBM20" evidence="11">
    <location>
        <begin position="1"/>
        <end position="107"/>
    </location>
</feature>
<feature type="domain" description="CBM20" evidence="11">
    <location>
        <begin position="241"/>
        <end position="351"/>
    </location>
</feature>
<comment type="caution">
    <text evidence="12">The sequence shown here is derived from an EMBL/GenBank/DDBJ whole genome shotgun (WGS) entry which is preliminary data.</text>
</comment>
<dbReference type="Gene3D" id="3.20.20.80">
    <property type="entry name" value="Glycosidases"/>
    <property type="match status" value="2"/>
</dbReference>
<evidence type="ECO:0000256" key="7">
    <source>
        <dbReference type="ARBA" id="ARBA00022679"/>
    </source>
</evidence>
<dbReference type="GO" id="GO:2001070">
    <property type="term" value="F:starch binding"/>
    <property type="evidence" value="ECO:0007669"/>
    <property type="project" value="InterPro"/>
</dbReference>
<sequence>MNKISFFLKTQKKSSAKLYIYGNLPELGNGDPNKGIPLENDNSDVYSHKLTIDLKHPPKGQTAWYSYFYRTKFGAIVREVCPLRFLNFSNCNCSFYDTFDIPTSIGDLIVRFRVHYKTVYGQELYVCGDPKEMGSWNPRRAVLLNYVGDDYWEGTIRLPLNDKPQVLYYKYIVYTSPRNFFWEGEENHKFEIGAAPSPTIFEINDVFHWNDPIIDVYSTSPFVDVINRRISTSSPISFEPNTQSNTVKINFIVKCPYVRPNQELYIVGSTPEVGEWDAEKGYKMTDYYFPEWKASIVFNSNSLPFDYKYCIKDKTSTDVIWESRPNRICPINLIKCDESFPRSIIINDWFTNPNTEKFKGFGISVPLSSLRSKMSVGIGQYTDLNGLVDYCNDIYSSLIQLLPINDTTTTGDWSDSFPYRQTSSFALHPIYIDLLSIKGVPQKVINEVIDIKTELDNLPSVDYPRVFSFKIEKLREIYSFVKENLNANEKFNSFIKHNTQWLQTYALFSVFRDLYGTADFRVWPEHQTITEREIRSLVQSNYDEVQFYYWIQFICNEQFKSARKYASDHGVVLKGDLPLGVSPYSVECWAYPTLFNLDMSAGTPPDFLNDNGENFEYPTYNWPMHATTDFSWWRLRLRRMADLFHAVQLDQMMGFFRMWEIPNDSCVRSVLGHFEPTLSFSRAELRDRGLLNMDRYLKPYVRWRIIKEKFGPEADYVAETFFRGAVCSREDQVFSFKDEFDSEVKIRNYLSTQKMDSKQRIDLERKLFELLSNVLLIEDTTKPDHYHVRAQMLFEKVKRTADGNFIPIESSSFRELPESQKGTFKELFYEYFYNRQTNLWLELATPKLKMLQESTNMLLCADDLGLNNEKLTQNLEARGFLSLRVQRMSRLENHNFDKVREFPYFSIATPSTPQMTTIRGWWEENREVIAKFWREEVWRNDEPPSQCECFIQELILKQHLWSDSMWTIFLLQDITGVDQRFRSQLPSQERINDPKSENQRWDYRYPFSIEELLDARDFSFRIRTLVEESKRK</sequence>
<dbReference type="PROSITE" id="PS51166">
    <property type="entry name" value="CBM20"/>
    <property type="match status" value="3"/>
</dbReference>
<evidence type="ECO:0000256" key="8">
    <source>
        <dbReference type="ARBA" id="ARBA00023277"/>
    </source>
</evidence>
<evidence type="ECO:0000256" key="4">
    <source>
        <dbReference type="ARBA" id="ARBA00012560"/>
    </source>
</evidence>
<evidence type="ECO:0000313" key="13">
    <source>
        <dbReference type="Proteomes" id="UP000179807"/>
    </source>
</evidence>
<keyword evidence="6" id="KW-0328">Glycosyltransferase</keyword>
<dbReference type="SUPFAM" id="SSF51445">
    <property type="entry name" value="(Trans)glycosidases"/>
    <property type="match status" value="1"/>
</dbReference>
<comment type="similarity">
    <text evidence="3">Belongs to the disproportionating enzyme family.</text>
</comment>
<dbReference type="GeneID" id="94831427"/>
<keyword evidence="5" id="KW-0963">Cytoplasm</keyword>
<evidence type="ECO:0000259" key="11">
    <source>
        <dbReference type="PROSITE" id="PS51166"/>
    </source>
</evidence>
<keyword evidence="13" id="KW-1185">Reference proteome</keyword>
<dbReference type="OrthoDB" id="6123450at2759"/>
<comment type="catalytic activity">
    <reaction evidence="1">
        <text>Transfers a segment of a (1-&gt;4)-alpha-D-glucan to a new position in an acceptor, which may be glucose or a (1-&gt;4)-alpha-D-glucan.</text>
        <dbReference type="EC" id="2.4.1.25"/>
    </reaction>
</comment>
<evidence type="ECO:0000256" key="6">
    <source>
        <dbReference type="ARBA" id="ARBA00022676"/>
    </source>
</evidence>
<dbReference type="InterPro" id="IPR002044">
    <property type="entry name" value="CBM20"/>
</dbReference>
<dbReference type="InterPro" id="IPR003385">
    <property type="entry name" value="Glyco_hydro_77"/>
</dbReference>
<dbReference type="GO" id="GO:0004134">
    <property type="term" value="F:4-alpha-glucanotransferase activity"/>
    <property type="evidence" value="ECO:0007669"/>
    <property type="project" value="UniProtKB-EC"/>
</dbReference>
<comment type="subcellular location">
    <subcellularLocation>
        <location evidence="2">Cytoplasm</location>
    </subcellularLocation>
</comment>
<name>A0A1J4L5M1_9EUKA</name>
<reference evidence="12" key="1">
    <citation type="submission" date="2016-10" db="EMBL/GenBank/DDBJ databases">
        <authorList>
            <person name="Benchimol M."/>
            <person name="Almeida L.G."/>
            <person name="Vasconcelos A.T."/>
            <person name="Perreira-Neves A."/>
            <person name="Rosa I.A."/>
            <person name="Tasca T."/>
            <person name="Bogo M.R."/>
            <person name="de Souza W."/>
        </authorList>
    </citation>
    <scope>NUCLEOTIDE SEQUENCE [LARGE SCALE GENOMIC DNA]</scope>
    <source>
        <strain evidence="12">K</strain>
    </source>
</reference>
<dbReference type="InterPro" id="IPR013784">
    <property type="entry name" value="Carb-bd-like_fold"/>
</dbReference>
<dbReference type="Pfam" id="PF00686">
    <property type="entry name" value="CBM_20"/>
    <property type="match status" value="3"/>
</dbReference>
<organism evidence="12 13">
    <name type="scientific">Tritrichomonas foetus</name>
    <dbReference type="NCBI Taxonomy" id="1144522"/>
    <lineage>
        <taxon>Eukaryota</taxon>
        <taxon>Metamonada</taxon>
        <taxon>Parabasalia</taxon>
        <taxon>Tritrichomonadida</taxon>
        <taxon>Tritrichomonadidae</taxon>
        <taxon>Tritrichomonas</taxon>
    </lineage>
</organism>
<accession>A0A1J4L5M1</accession>
<gene>
    <name evidence="12" type="primary">DPE2</name>
    <name evidence="12" type="ORF">TRFO_12595</name>
</gene>
<feature type="domain" description="CBM20" evidence="11">
    <location>
        <begin position="102"/>
        <end position="211"/>
    </location>
</feature>
<dbReference type="InterPro" id="IPR013783">
    <property type="entry name" value="Ig-like_fold"/>
</dbReference>
<dbReference type="PANTHER" id="PTHR32518:SF3">
    <property type="entry name" value="4-ALPHA-GLUCANOTRANSFERASE"/>
    <property type="match status" value="1"/>
</dbReference>
<dbReference type="InterPro" id="IPR034841">
    <property type="entry name" value="CBM20_DPE2_2"/>
</dbReference>
<evidence type="ECO:0000256" key="1">
    <source>
        <dbReference type="ARBA" id="ARBA00000439"/>
    </source>
</evidence>